<evidence type="ECO:0000256" key="1">
    <source>
        <dbReference type="SAM" id="Phobius"/>
    </source>
</evidence>
<dbReference type="Gene3D" id="2.70.150.10">
    <property type="entry name" value="Calcium-transporting ATPase, cytoplasmic transduction domain A"/>
    <property type="match status" value="1"/>
</dbReference>
<dbReference type="AlphaFoldDB" id="A0A0B7H0U8"/>
<name>A0A0B7H0U8_TREPH</name>
<keyword evidence="4" id="KW-1185">Reference proteome</keyword>
<keyword evidence="1" id="KW-1133">Transmembrane helix</keyword>
<dbReference type="SMART" id="SM00831">
    <property type="entry name" value="Cation_ATPase_N"/>
    <property type="match status" value="1"/>
</dbReference>
<dbReference type="SUPFAM" id="SSF81665">
    <property type="entry name" value="Calcium ATPase, transmembrane domain M"/>
    <property type="match status" value="1"/>
</dbReference>
<dbReference type="Proteomes" id="UP000042527">
    <property type="component" value="Unassembled WGS sequence"/>
</dbReference>
<evidence type="ECO:0000313" key="4">
    <source>
        <dbReference type="Proteomes" id="UP000042527"/>
    </source>
</evidence>
<organism evidence="3 4">
    <name type="scientific">Treponema phagedenis</name>
    <dbReference type="NCBI Taxonomy" id="162"/>
    <lineage>
        <taxon>Bacteria</taxon>
        <taxon>Pseudomonadati</taxon>
        <taxon>Spirochaetota</taxon>
        <taxon>Spirochaetia</taxon>
        <taxon>Spirochaetales</taxon>
        <taxon>Treponemataceae</taxon>
        <taxon>Treponema</taxon>
    </lineage>
</organism>
<dbReference type="GeneID" id="66938251"/>
<dbReference type="PANTHER" id="PTHR42861">
    <property type="entry name" value="CALCIUM-TRANSPORTING ATPASE"/>
    <property type="match status" value="1"/>
</dbReference>
<keyword evidence="1" id="KW-0472">Membrane</keyword>
<dbReference type="RefSeq" id="WP_197071891.1">
    <property type="nucleotide sequence ID" value="NZ_CDNC01000045.1"/>
</dbReference>
<evidence type="ECO:0000259" key="2">
    <source>
        <dbReference type="SMART" id="SM00831"/>
    </source>
</evidence>
<dbReference type="InterPro" id="IPR004014">
    <property type="entry name" value="ATPase_P-typ_cation-transptr_N"/>
</dbReference>
<feature type="transmembrane region" description="Helical" evidence="1">
    <location>
        <begin position="91"/>
        <end position="110"/>
    </location>
</feature>
<accession>A0A0B7H0U8</accession>
<dbReference type="InterPro" id="IPR023298">
    <property type="entry name" value="ATPase_P-typ_TM_dom_sf"/>
</dbReference>
<dbReference type="Pfam" id="PF00690">
    <property type="entry name" value="Cation_ATPase_N"/>
    <property type="match status" value="1"/>
</dbReference>
<reference evidence="4" key="1">
    <citation type="submission" date="2015-01" db="EMBL/GenBank/DDBJ databases">
        <authorList>
            <person name="Manzoor Shahid"/>
            <person name="Zubair Saima"/>
        </authorList>
    </citation>
    <scope>NUCLEOTIDE SEQUENCE [LARGE SCALE GENOMIC DNA]</scope>
    <source>
        <strain evidence="4">V1</strain>
    </source>
</reference>
<feature type="domain" description="Cation-transporting P-type ATPase N-terminal" evidence="2">
    <location>
        <begin position="8"/>
        <end position="81"/>
    </location>
</feature>
<dbReference type="EMBL" id="CDNC01000045">
    <property type="protein sequence ID" value="CEM62885.1"/>
    <property type="molecule type" value="Genomic_DNA"/>
</dbReference>
<protein>
    <recommendedName>
        <fullName evidence="2">Cation-transporting P-type ATPase N-terminal domain-containing protein</fullName>
    </recommendedName>
</protein>
<sequence length="125" mass="13911">MKELSYFDLAKEPLEDLFAIFKSSKVGLSTETADERLEIYGENTTEKQKDDSLLKLIIKSFLTPFTLVLIVLSVISFITEYVLAPVGEKDALSALIILFLVILSGTVSLIQDKNQATPQKSLNQL</sequence>
<feature type="transmembrane region" description="Helical" evidence="1">
    <location>
        <begin position="56"/>
        <end position="79"/>
    </location>
</feature>
<evidence type="ECO:0000313" key="3">
    <source>
        <dbReference type="EMBL" id="CEM62885.1"/>
    </source>
</evidence>
<gene>
    <name evidence="3" type="ORF">TPHV1_50145</name>
</gene>
<proteinExistence type="predicted"/>
<keyword evidence="1" id="KW-0812">Transmembrane</keyword>
<dbReference type="Gene3D" id="1.20.1110.10">
    <property type="entry name" value="Calcium-transporting ATPase, transmembrane domain"/>
    <property type="match status" value="1"/>
</dbReference>